<sequence>NLVHFFASPYLMAYNSLGKANANLEAVGSTLGVSRLHIFKDVLIPQTADTILEMFSYFFVNCMVTISAVAFLSTTMDMPLALLISDLDSQRLTECAALVSLVIFASNVLLKAGVACVKRAVRRRF</sequence>
<keyword evidence="2 5" id="KW-0812">Transmembrane</keyword>
<dbReference type="PANTHER" id="PTHR43496">
    <property type="entry name" value="PROTEIN LPLB"/>
    <property type="match status" value="1"/>
</dbReference>
<dbReference type="InterPro" id="IPR035906">
    <property type="entry name" value="MetI-like_sf"/>
</dbReference>
<evidence type="ECO:0000256" key="4">
    <source>
        <dbReference type="ARBA" id="ARBA00023136"/>
    </source>
</evidence>
<feature type="non-terminal residue" evidence="6">
    <location>
        <position position="1"/>
    </location>
</feature>
<gene>
    <name evidence="6" type="ORF">KH142_07060</name>
</gene>
<comment type="caution">
    <text evidence="6">The sequence shown here is derived from an EMBL/GenBank/DDBJ whole genome shotgun (WGS) entry which is preliminary data.</text>
</comment>
<dbReference type="PANTHER" id="PTHR43496:SF1">
    <property type="entry name" value="POLYGALACTURONAN_RHAMNOGALACTURONAN TRANSPORT SYSTEM PERMEASE PROTEIN YTEP"/>
    <property type="match status" value="1"/>
</dbReference>
<dbReference type="Proteomes" id="UP000727506">
    <property type="component" value="Unassembled WGS sequence"/>
</dbReference>
<keyword evidence="4 5" id="KW-0472">Membrane</keyword>
<keyword evidence="3 5" id="KW-1133">Transmembrane helix</keyword>
<protein>
    <submittedName>
        <fullName evidence="6">ABC transporter permease subunit</fullName>
    </submittedName>
</protein>
<accession>A0A943UYD7</accession>
<evidence type="ECO:0000256" key="5">
    <source>
        <dbReference type="SAM" id="Phobius"/>
    </source>
</evidence>
<evidence type="ECO:0000256" key="1">
    <source>
        <dbReference type="ARBA" id="ARBA00004141"/>
    </source>
</evidence>
<name>A0A943UYD7_9ACTN</name>
<dbReference type="GO" id="GO:0016020">
    <property type="term" value="C:membrane"/>
    <property type="evidence" value="ECO:0007669"/>
    <property type="project" value="UniProtKB-SubCell"/>
</dbReference>
<organism evidence="6 7">
    <name type="scientific">Slackia piriformis</name>
    <dbReference type="NCBI Taxonomy" id="626934"/>
    <lineage>
        <taxon>Bacteria</taxon>
        <taxon>Bacillati</taxon>
        <taxon>Actinomycetota</taxon>
        <taxon>Coriobacteriia</taxon>
        <taxon>Eggerthellales</taxon>
        <taxon>Eggerthellaceae</taxon>
        <taxon>Slackia</taxon>
    </lineage>
</organism>
<feature type="transmembrane region" description="Helical" evidence="5">
    <location>
        <begin position="55"/>
        <end position="76"/>
    </location>
</feature>
<feature type="transmembrane region" description="Helical" evidence="5">
    <location>
        <begin position="96"/>
        <end position="117"/>
    </location>
</feature>
<evidence type="ECO:0000313" key="7">
    <source>
        <dbReference type="Proteomes" id="UP000727506"/>
    </source>
</evidence>
<dbReference type="EMBL" id="JAGZSV010000138">
    <property type="protein sequence ID" value="MBS6941217.1"/>
    <property type="molecule type" value="Genomic_DNA"/>
</dbReference>
<dbReference type="SUPFAM" id="SSF161098">
    <property type="entry name" value="MetI-like"/>
    <property type="match status" value="1"/>
</dbReference>
<dbReference type="AlphaFoldDB" id="A0A943UYD7"/>
<evidence type="ECO:0000313" key="6">
    <source>
        <dbReference type="EMBL" id="MBS6941217.1"/>
    </source>
</evidence>
<evidence type="ECO:0000256" key="3">
    <source>
        <dbReference type="ARBA" id="ARBA00022989"/>
    </source>
</evidence>
<evidence type="ECO:0000256" key="2">
    <source>
        <dbReference type="ARBA" id="ARBA00022692"/>
    </source>
</evidence>
<comment type="subcellular location">
    <subcellularLocation>
        <location evidence="1">Membrane</location>
        <topology evidence="1">Multi-pass membrane protein</topology>
    </subcellularLocation>
</comment>
<proteinExistence type="predicted"/>
<reference evidence="6" key="1">
    <citation type="submission" date="2021-02" db="EMBL/GenBank/DDBJ databases">
        <title>Infant gut strain persistence is associated with maternal origin, phylogeny, and functional potential including surface adhesion and iron acquisition.</title>
        <authorList>
            <person name="Lou Y.C."/>
        </authorList>
    </citation>
    <scope>NUCLEOTIDE SEQUENCE</scope>
    <source>
        <strain evidence="6">L2_039_000G1_dasL2_039_000G1_concoct_11</strain>
    </source>
</reference>
<dbReference type="Gene3D" id="1.10.3720.10">
    <property type="entry name" value="MetI-like"/>
    <property type="match status" value="1"/>
</dbReference>